<dbReference type="Proteomes" id="UP000776983">
    <property type="component" value="Unassembled WGS sequence"/>
</dbReference>
<evidence type="ECO:0000313" key="3">
    <source>
        <dbReference type="Proteomes" id="UP000776983"/>
    </source>
</evidence>
<gene>
    <name evidence="2" type="ORF">H0484_03165</name>
</gene>
<organism evidence="2 3">
    <name type="scientific">Mesopusillimonas faecipullorum</name>
    <dbReference type="NCBI Taxonomy" id="2755040"/>
    <lineage>
        <taxon>Bacteria</taxon>
        <taxon>Pseudomonadati</taxon>
        <taxon>Pseudomonadota</taxon>
        <taxon>Betaproteobacteria</taxon>
        <taxon>Burkholderiales</taxon>
        <taxon>Alcaligenaceae</taxon>
        <taxon>Mesopusillimonas</taxon>
    </lineage>
</organism>
<evidence type="ECO:0000256" key="1">
    <source>
        <dbReference type="SAM" id="SignalP"/>
    </source>
</evidence>
<protein>
    <submittedName>
        <fullName evidence="2">DUF4198 domain-containing protein</fullName>
    </submittedName>
</protein>
<comment type="caution">
    <text evidence="2">The sequence shown here is derived from an EMBL/GenBank/DDBJ whole genome shotgun (WGS) entry which is preliminary data.</text>
</comment>
<reference evidence="2 3" key="1">
    <citation type="submission" date="2020-07" db="EMBL/GenBank/DDBJ databases">
        <title>Pusillimonas sp. nov., isolated from poultry manure in Taiwan.</title>
        <authorList>
            <person name="Lin S.-Y."/>
            <person name="Tang Y.-S."/>
            <person name="Young C.-C."/>
        </authorList>
    </citation>
    <scope>NUCLEOTIDE SEQUENCE [LARGE SCALE GENOMIC DNA]</scope>
    <source>
        <strain evidence="2 3">CC-YST705</strain>
    </source>
</reference>
<sequence length="266" mass="29152">MKRYLVPTLLAAGLFAGAAQAHDQWIEPSATVLSGEEARVTFDAAAGNDKFQYNHRPLPLNALVITGPDGKPVEALNQHSGDLRSSFDLRLKADGTYRVALVRDGVFARWKENGENKRWMGSAADLTKNVPAKADDLNVSESVSRIETFVTKGKPTKVEATGKGLELFADPHPNDLYAGETTNFTLLMDGKPAAGLEIEVAADGIRYRDAAEEFTTKTDEKGQFSIKWPRAGLFWVHTDTSDEKTTVPAAKRRNISYIGTFEVLPQ</sequence>
<feature type="signal peptide" evidence="1">
    <location>
        <begin position="1"/>
        <end position="21"/>
    </location>
</feature>
<dbReference type="RefSeq" id="WP_226952978.1">
    <property type="nucleotide sequence ID" value="NZ_JACDXW010000001.1"/>
</dbReference>
<evidence type="ECO:0000313" key="2">
    <source>
        <dbReference type="EMBL" id="MCB5362755.1"/>
    </source>
</evidence>
<dbReference type="EMBL" id="JACDXW010000001">
    <property type="protein sequence ID" value="MCB5362755.1"/>
    <property type="molecule type" value="Genomic_DNA"/>
</dbReference>
<keyword evidence="1" id="KW-0732">Signal</keyword>
<name>A0ABS8C9Q9_9BURK</name>
<accession>A0ABS8C9Q9</accession>
<keyword evidence="3" id="KW-1185">Reference proteome</keyword>
<feature type="chain" id="PRO_5047213508" evidence="1">
    <location>
        <begin position="22"/>
        <end position="266"/>
    </location>
</feature>
<dbReference type="Pfam" id="PF10670">
    <property type="entry name" value="DUF4198"/>
    <property type="match status" value="1"/>
</dbReference>
<proteinExistence type="predicted"/>
<dbReference type="InterPro" id="IPR019613">
    <property type="entry name" value="DUF4198"/>
</dbReference>